<reference evidence="8" key="2">
    <citation type="journal article" date="2015" name="Genome Announc.">
        <title>Genome sequence of the AIDS-associated pathogen Penicillium marneffei (ATCC18224) and its near taxonomic relative Talaromyces stipitatus (ATCC10500).</title>
        <authorList>
            <person name="Nierman W.C."/>
            <person name="Fedorova-Abrams N.D."/>
            <person name="Andrianopoulos A."/>
        </authorList>
    </citation>
    <scope>NUCLEOTIDE SEQUENCE [LARGE SCALE GENOMIC DNA]</scope>
    <source>
        <strain evidence="8">ATCC 10500 / CBS 375.48 / QM 6759 / NRRL 1006</strain>
    </source>
</reference>
<protein>
    <submittedName>
        <fullName evidence="7">C6 transcription factor, putative</fullName>
    </submittedName>
</protein>
<feature type="domain" description="Xylanolytic transcriptional activator regulatory" evidence="6">
    <location>
        <begin position="80"/>
        <end position="149"/>
    </location>
</feature>
<dbReference type="PANTHER" id="PTHR47338">
    <property type="entry name" value="ZN(II)2CYS6 TRANSCRIPTION FACTOR (EUROFUNG)-RELATED"/>
    <property type="match status" value="1"/>
</dbReference>
<organism evidence="7 8">
    <name type="scientific">Talaromyces stipitatus (strain ATCC 10500 / CBS 375.48 / QM 6759 / NRRL 1006)</name>
    <name type="common">Penicillium stipitatum</name>
    <dbReference type="NCBI Taxonomy" id="441959"/>
    <lineage>
        <taxon>Eukaryota</taxon>
        <taxon>Fungi</taxon>
        <taxon>Dikarya</taxon>
        <taxon>Ascomycota</taxon>
        <taxon>Pezizomycotina</taxon>
        <taxon>Eurotiomycetes</taxon>
        <taxon>Eurotiomycetidae</taxon>
        <taxon>Eurotiales</taxon>
        <taxon>Trichocomaceae</taxon>
        <taxon>Talaromyces</taxon>
        <taxon>Talaromyces sect. Talaromyces</taxon>
    </lineage>
</organism>
<dbReference type="GeneID" id="8108032"/>
<evidence type="ECO:0000313" key="7">
    <source>
        <dbReference type="EMBL" id="EED15214.1"/>
    </source>
</evidence>
<gene>
    <name evidence="7" type="ORF">TSTA_046680</name>
</gene>
<keyword evidence="5" id="KW-0539">Nucleus</keyword>
<dbReference type="InParanoid" id="B8MJL4"/>
<evidence type="ECO:0000313" key="8">
    <source>
        <dbReference type="Proteomes" id="UP000001745"/>
    </source>
</evidence>
<dbReference type="GO" id="GO:0005634">
    <property type="term" value="C:nucleus"/>
    <property type="evidence" value="ECO:0007669"/>
    <property type="project" value="UniProtKB-SubCell"/>
</dbReference>
<dbReference type="HOGENOM" id="CLU_026304_1_0_1"/>
<dbReference type="InterPro" id="IPR007219">
    <property type="entry name" value="XnlR_reg_dom"/>
</dbReference>
<dbReference type="EMBL" id="EQ962657">
    <property type="protein sequence ID" value="EED15214.1"/>
    <property type="molecule type" value="Genomic_DNA"/>
</dbReference>
<dbReference type="GO" id="GO:0006351">
    <property type="term" value="P:DNA-templated transcription"/>
    <property type="evidence" value="ECO:0007669"/>
    <property type="project" value="InterPro"/>
</dbReference>
<keyword evidence="3" id="KW-0805">Transcription regulation</keyword>
<evidence type="ECO:0000256" key="4">
    <source>
        <dbReference type="ARBA" id="ARBA00023163"/>
    </source>
</evidence>
<evidence type="ECO:0000256" key="5">
    <source>
        <dbReference type="ARBA" id="ARBA00023242"/>
    </source>
</evidence>
<dbReference type="GO" id="GO:0008270">
    <property type="term" value="F:zinc ion binding"/>
    <property type="evidence" value="ECO:0007669"/>
    <property type="project" value="InterPro"/>
</dbReference>
<reference evidence="7" key="1">
    <citation type="submission" date="2007-10" db="EMBL/GenBank/DDBJ databases">
        <authorList>
            <person name="Zhao H."/>
            <person name="Waite J.H."/>
        </authorList>
    </citation>
    <scope>NUCLEOTIDE SEQUENCE</scope>
    <source>
        <strain evidence="7">ATCC 10500</strain>
    </source>
</reference>
<dbReference type="PANTHER" id="PTHR47338:SF16">
    <property type="entry name" value="TRANSCRIPTION FACTOR, PUTATIVE (AFU_ORTHOLOGUE AFUA_2G09360)-RELATED"/>
    <property type="match status" value="1"/>
</dbReference>
<evidence type="ECO:0000259" key="6">
    <source>
        <dbReference type="SMART" id="SM00906"/>
    </source>
</evidence>
<dbReference type="VEuPathDB" id="FungiDB:TSTA_046680"/>
<dbReference type="RefSeq" id="XP_002485167.1">
    <property type="nucleotide sequence ID" value="XM_002485122.1"/>
</dbReference>
<evidence type="ECO:0000256" key="1">
    <source>
        <dbReference type="ARBA" id="ARBA00004123"/>
    </source>
</evidence>
<dbReference type="GO" id="GO:0003677">
    <property type="term" value="F:DNA binding"/>
    <property type="evidence" value="ECO:0007669"/>
    <property type="project" value="InterPro"/>
</dbReference>
<comment type="subcellular location">
    <subcellularLocation>
        <location evidence="1">Nucleus</location>
    </subcellularLocation>
</comment>
<name>B8MJL4_TALSN</name>
<dbReference type="EMBL" id="EQ962657">
    <property type="protein sequence ID" value="EED15215.1"/>
    <property type="molecule type" value="Genomic_DNA"/>
</dbReference>
<keyword evidence="8" id="KW-1185">Reference proteome</keyword>
<keyword evidence="4" id="KW-0804">Transcription</keyword>
<dbReference type="CDD" id="cd12148">
    <property type="entry name" value="fungal_TF_MHR"/>
    <property type="match status" value="1"/>
</dbReference>
<proteinExistence type="predicted"/>
<dbReference type="OMA" id="ACKQHAA"/>
<dbReference type="InterPro" id="IPR050815">
    <property type="entry name" value="TF_fung"/>
</dbReference>
<dbReference type="eggNOG" id="ENOG502SJWB">
    <property type="taxonomic scope" value="Eukaryota"/>
</dbReference>
<dbReference type="GO" id="GO:0000981">
    <property type="term" value="F:DNA-binding transcription factor activity, RNA polymerase II-specific"/>
    <property type="evidence" value="ECO:0007669"/>
    <property type="project" value="InterPro"/>
</dbReference>
<evidence type="ECO:0000256" key="3">
    <source>
        <dbReference type="ARBA" id="ARBA00023015"/>
    </source>
</evidence>
<dbReference type="OrthoDB" id="1924787at2759"/>
<keyword evidence="2" id="KW-0479">Metal-binding</keyword>
<dbReference type="Pfam" id="PF04082">
    <property type="entry name" value="Fungal_trans"/>
    <property type="match status" value="1"/>
</dbReference>
<dbReference type="RefSeq" id="XP_002485168.1">
    <property type="nucleotide sequence ID" value="XM_002485123.1"/>
</dbReference>
<dbReference type="SMART" id="SM00906">
    <property type="entry name" value="Fungal_trans"/>
    <property type="match status" value="1"/>
</dbReference>
<dbReference type="Proteomes" id="UP000001745">
    <property type="component" value="Unassembled WGS sequence"/>
</dbReference>
<dbReference type="AlphaFoldDB" id="B8MJL4"/>
<accession>B8MJL4</accession>
<sequence>MIQDVLDDRAPPILVYGILALSARFSKNPFFEGCEARERHRQYSAECKRLLDLEDVSLVTVQACVLLGATAVADVKPAAESVYYAVAFRIAQLLDLPRRSTVSAIEKEVNIRVWWTLCLIDVWSATGIGLPRYMIHRDDVPLPMNERKFLQLKREDTIPVENPPRPETSLIAQMIKLNLILAQIYEINDMAATGRSDGAALETAIRDISHRLDEWQAALPDYMRDTPTNMARYASEGLGRTFVALYVGYYHYGQLLFYQFLHQDCHASVPSTRFYANKCKVNAARLCELLYTAKATPDCEVLYTMVGHILVISSTVQLYILLFGIDDEEIRIARTRLERNFEILQCLRTFWPTLDVCFSRLRAFHKACRVSMETSFRLDQWMLRFLSEFAQPVGDRYSEDSDSSSWRVENIVASPSDFSNYLS</sequence>
<evidence type="ECO:0000256" key="2">
    <source>
        <dbReference type="ARBA" id="ARBA00022723"/>
    </source>
</evidence>